<comment type="caution">
    <text evidence="7">The sequence shown here is derived from an EMBL/GenBank/DDBJ whole genome shotgun (WGS) entry which is preliminary data.</text>
</comment>
<protein>
    <recommendedName>
        <fullName evidence="6">Shisa N-terminal domain-containing protein</fullName>
    </recommendedName>
</protein>
<dbReference type="InterPro" id="IPR053891">
    <property type="entry name" value="Shisa_N"/>
</dbReference>
<keyword evidence="8" id="KW-1185">Reference proteome</keyword>
<feature type="domain" description="Shisa N-terminal" evidence="6">
    <location>
        <begin position="56"/>
        <end position="102"/>
    </location>
</feature>
<proteinExistence type="predicted"/>
<gene>
    <name evidence="7" type="ORF">scyTo_0006097</name>
</gene>
<dbReference type="GO" id="GO:0016020">
    <property type="term" value="C:membrane"/>
    <property type="evidence" value="ECO:0007669"/>
    <property type="project" value="UniProtKB-SubCell"/>
</dbReference>
<comment type="subcellular location">
    <subcellularLocation>
        <location evidence="1">Membrane</location>
    </subcellularLocation>
</comment>
<organism evidence="7 8">
    <name type="scientific">Scyliorhinus torazame</name>
    <name type="common">Cloudy catshark</name>
    <name type="synonym">Catulus torazame</name>
    <dbReference type="NCBI Taxonomy" id="75743"/>
    <lineage>
        <taxon>Eukaryota</taxon>
        <taxon>Metazoa</taxon>
        <taxon>Chordata</taxon>
        <taxon>Craniata</taxon>
        <taxon>Vertebrata</taxon>
        <taxon>Chondrichthyes</taxon>
        <taxon>Elasmobranchii</taxon>
        <taxon>Galeomorphii</taxon>
        <taxon>Galeoidea</taxon>
        <taxon>Carcharhiniformes</taxon>
        <taxon>Scyliorhinidae</taxon>
        <taxon>Scyliorhinus</taxon>
    </lineage>
</organism>
<evidence type="ECO:0000256" key="3">
    <source>
        <dbReference type="ARBA" id="ARBA00022989"/>
    </source>
</evidence>
<reference evidence="7 8" key="1">
    <citation type="journal article" date="2018" name="Nat. Ecol. Evol.">
        <title>Shark genomes provide insights into elasmobranch evolution and the origin of vertebrates.</title>
        <authorList>
            <person name="Hara Y"/>
            <person name="Yamaguchi K"/>
            <person name="Onimaru K"/>
            <person name="Kadota M"/>
            <person name="Koyanagi M"/>
            <person name="Keeley SD"/>
            <person name="Tatsumi K"/>
            <person name="Tanaka K"/>
            <person name="Motone F"/>
            <person name="Kageyama Y"/>
            <person name="Nozu R"/>
            <person name="Adachi N"/>
            <person name="Nishimura O"/>
            <person name="Nakagawa R"/>
            <person name="Tanegashima C"/>
            <person name="Kiyatake I"/>
            <person name="Matsumoto R"/>
            <person name="Murakumo K"/>
            <person name="Nishida K"/>
            <person name="Terakita A"/>
            <person name="Kuratani S"/>
            <person name="Sato K"/>
            <person name="Hyodo S Kuraku.S."/>
        </authorList>
    </citation>
    <scope>NUCLEOTIDE SEQUENCE [LARGE SCALE GENOMIC DNA]</scope>
</reference>
<dbReference type="Pfam" id="PF13908">
    <property type="entry name" value="Shisa_N"/>
    <property type="match status" value="1"/>
</dbReference>
<dbReference type="Proteomes" id="UP000288216">
    <property type="component" value="Unassembled WGS sequence"/>
</dbReference>
<keyword evidence="2 5" id="KW-0812">Transmembrane</keyword>
<dbReference type="PANTHER" id="PTHR31395">
    <property type="entry name" value="SHISA"/>
    <property type="match status" value="1"/>
</dbReference>
<name>A0A401PFI4_SCYTO</name>
<sequence>LSSRAAGAVPLTCVWNQRSSLQLPSSPVIGLPNPSSFWDDLPALRRPFPPGSTMSADCSGYYNAEENAFVSNFTCPKSDSHLSAIFCCGFNDIKYCCDDPNSFFPYQYSYMWWLSIGALVGLSIAAVVLLTFVITVCVLCYLFICTKPQSRQDSGLDLQTRENTGPAGQAAGLCGEC</sequence>
<evidence type="ECO:0000256" key="5">
    <source>
        <dbReference type="SAM" id="Phobius"/>
    </source>
</evidence>
<evidence type="ECO:0000313" key="8">
    <source>
        <dbReference type="Proteomes" id="UP000288216"/>
    </source>
</evidence>
<evidence type="ECO:0000256" key="4">
    <source>
        <dbReference type="ARBA" id="ARBA00023136"/>
    </source>
</evidence>
<evidence type="ECO:0000256" key="2">
    <source>
        <dbReference type="ARBA" id="ARBA00022692"/>
    </source>
</evidence>
<dbReference type="EMBL" id="BFAA01001994">
    <property type="protein sequence ID" value="GCB71865.1"/>
    <property type="molecule type" value="Genomic_DNA"/>
</dbReference>
<evidence type="ECO:0000259" key="6">
    <source>
        <dbReference type="Pfam" id="PF13908"/>
    </source>
</evidence>
<dbReference type="PANTHER" id="PTHR31395:SF3">
    <property type="entry name" value="PROTEIN SHISA-LIKE-2A"/>
    <property type="match status" value="1"/>
</dbReference>
<accession>A0A401PFI4</accession>
<dbReference type="OrthoDB" id="10062839at2759"/>
<dbReference type="InterPro" id="IPR026910">
    <property type="entry name" value="Shisa"/>
</dbReference>
<feature type="non-terminal residue" evidence="7">
    <location>
        <position position="1"/>
    </location>
</feature>
<evidence type="ECO:0000313" key="7">
    <source>
        <dbReference type="EMBL" id="GCB71865.1"/>
    </source>
</evidence>
<feature type="transmembrane region" description="Helical" evidence="5">
    <location>
        <begin position="111"/>
        <end position="144"/>
    </location>
</feature>
<keyword evidence="3 5" id="KW-1133">Transmembrane helix</keyword>
<dbReference type="AlphaFoldDB" id="A0A401PFI4"/>
<evidence type="ECO:0000256" key="1">
    <source>
        <dbReference type="ARBA" id="ARBA00004370"/>
    </source>
</evidence>
<keyword evidence="4 5" id="KW-0472">Membrane</keyword>